<proteinExistence type="predicted"/>
<protein>
    <submittedName>
        <fullName evidence="1">Major allergen d 1</fullName>
    </submittedName>
</protein>
<name>A0ACC1YGF0_MELAZ</name>
<sequence length="158" mass="17496">MGVITYQSEDASPVPAPRLFKALVLESDQFLPKIIPDVVKSIELVEGNGGPGSIKKLTYVEDGKLITVKHKIEEVDKVNLKTSYTVIEGDILQDKVEKISYELTYVPSPNGGSVCKSVTKIYTKVDFEVPEEQFKAGKERSRVILKPVEDYLLANPNA</sequence>
<comment type="caution">
    <text evidence="1">The sequence shown here is derived from an EMBL/GenBank/DDBJ whole genome shotgun (WGS) entry which is preliminary data.</text>
</comment>
<keyword evidence="2" id="KW-1185">Reference proteome</keyword>
<dbReference type="Proteomes" id="UP001164539">
    <property type="component" value="Chromosome 3"/>
</dbReference>
<reference evidence="1 2" key="1">
    <citation type="journal article" date="2023" name="Science">
        <title>Complex scaffold remodeling in plant triterpene biosynthesis.</title>
        <authorList>
            <person name="De La Pena R."/>
            <person name="Hodgson H."/>
            <person name="Liu J.C."/>
            <person name="Stephenson M.J."/>
            <person name="Martin A.C."/>
            <person name="Owen C."/>
            <person name="Harkess A."/>
            <person name="Leebens-Mack J."/>
            <person name="Jimenez L.E."/>
            <person name="Osbourn A."/>
            <person name="Sattely E.S."/>
        </authorList>
    </citation>
    <scope>NUCLEOTIDE SEQUENCE [LARGE SCALE GENOMIC DNA]</scope>
    <source>
        <strain evidence="2">cv. JPN11</strain>
        <tissue evidence="1">Leaf</tissue>
    </source>
</reference>
<accession>A0ACC1YGF0</accession>
<organism evidence="1 2">
    <name type="scientific">Melia azedarach</name>
    <name type="common">Chinaberry tree</name>
    <dbReference type="NCBI Taxonomy" id="155640"/>
    <lineage>
        <taxon>Eukaryota</taxon>
        <taxon>Viridiplantae</taxon>
        <taxon>Streptophyta</taxon>
        <taxon>Embryophyta</taxon>
        <taxon>Tracheophyta</taxon>
        <taxon>Spermatophyta</taxon>
        <taxon>Magnoliopsida</taxon>
        <taxon>eudicotyledons</taxon>
        <taxon>Gunneridae</taxon>
        <taxon>Pentapetalae</taxon>
        <taxon>rosids</taxon>
        <taxon>malvids</taxon>
        <taxon>Sapindales</taxon>
        <taxon>Meliaceae</taxon>
        <taxon>Melia</taxon>
    </lineage>
</organism>
<evidence type="ECO:0000313" key="2">
    <source>
        <dbReference type="Proteomes" id="UP001164539"/>
    </source>
</evidence>
<evidence type="ECO:0000313" key="1">
    <source>
        <dbReference type="EMBL" id="KAJ4722084.1"/>
    </source>
</evidence>
<gene>
    <name evidence="1" type="ORF">OWV82_005645</name>
</gene>
<dbReference type="EMBL" id="CM051396">
    <property type="protein sequence ID" value="KAJ4722084.1"/>
    <property type="molecule type" value="Genomic_DNA"/>
</dbReference>